<evidence type="ECO:0000259" key="1">
    <source>
        <dbReference type="Pfam" id="PF06605"/>
    </source>
</evidence>
<name>A0A8S5T8H1_9CAUD</name>
<evidence type="ECO:0000313" key="2">
    <source>
        <dbReference type="EMBL" id="DAF59066.1"/>
    </source>
</evidence>
<proteinExistence type="predicted"/>
<organism evidence="2">
    <name type="scientific">Myoviridae sp. ctjH82</name>
    <dbReference type="NCBI Taxonomy" id="2827704"/>
    <lineage>
        <taxon>Viruses</taxon>
        <taxon>Duplodnaviria</taxon>
        <taxon>Heunggongvirae</taxon>
        <taxon>Uroviricota</taxon>
        <taxon>Caudoviricetes</taxon>
    </lineage>
</organism>
<dbReference type="InterPro" id="IPR007119">
    <property type="entry name" value="Phage_tail_spike_N"/>
</dbReference>
<sequence length="708" mass="76437">MALVRRIGFTRFNRWGDNLGRLTVSAATHTDALDGTDELNITCAEDLVKGDRVVWIDLQGVCHEHIVDTIDRVHDDDGAPETQAVCINSVNETWDDWLDDKRPSGSVSVALTSILADTRWEVGTCDQGGSASRTFYHESVREGLAGIIETWGGELETIIVHDGAGIVSRRVGVRAKRGNQSSAKRFTWTKDLVSVKRSVASDNPKTRVYGYGKGVETEGGGYGRRLTFGDINGGKDYVEDAEATAVWGHPDGEGGILPAVASYVNEQCEDAAQLLQETQDYLEQVKEPKLTYTASVIDLYAFGRSWEGVGVGDDVAIIDKGFSAEGVRLHGRVSQIERDLLTGDATVTFGTLTDTMADMWQSVSSALKSNSQQNALYDTAAGTSVSWLQQLQSALNAQFNAVGTYKVETFEIGTIWSNVPIDAHTGLPLNSTSGMWAININGMGLRLASGLASDGSWDWRTFLTGGMVTADCINAGTMRADRVRAGLLTDEEGENFWDLTTGEFSLSASAEVGGKTVQDIAANAASSAVSAQTQRDIFNKLTNNGQTQGIYLSGGRIYINGEYIRSGTVSTNKIESYRNSDTNVTVGATSDGKSGFSFKCSGKQLFDLVGFVDNGVGMRNTGRYFLEAVQYYSGATTGNPYIILSPPQSTDSKNQGYPRLTMTSGSHATLAFDSTHYIRVDSSGVQCRCGSKGFGWLNGEFHESLTWS</sequence>
<feature type="domain" description="Tail spike" evidence="1">
    <location>
        <begin position="106"/>
        <end position="359"/>
    </location>
</feature>
<accession>A0A8S5T8H1</accession>
<protein>
    <submittedName>
        <fullName evidence="2">Tail protein</fullName>
    </submittedName>
</protein>
<reference evidence="2" key="1">
    <citation type="journal article" date="2021" name="Proc. Natl. Acad. Sci. U.S.A.">
        <title>A Catalog of Tens of Thousands of Viruses from Human Metagenomes Reveals Hidden Associations with Chronic Diseases.</title>
        <authorList>
            <person name="Tisza M.J."/>
            <person name="Buck C.B."/>
        </authorList>
    </citation>
    <scope>NUCLEOTIDE SEQUENCE</scope>
    <source>
        <strain evidence="2">CtjH82</strain>
    </source>
</reference>
<dbReference type="NCBIfam" id="TIGR01665">
    <property type="entry name" value="put_anti_recept"/>
    <property type="match status" value="1"/>
</dbReference>
<dbReference type="Pfam" id="PF06605">
    <property type="entry name" value="Prophage_tail"/>
    <property type="match status" value="1"/>
</dbReference>
<dbReference type="EMBL" id="BK032762">
    <property type="protein sequence ID" value="DAF59066.1"/>
    <property type="molecule type" value="Genomic_DNA"/>
</dbReference>
<dbReference type="InterPro" id="IPR010572">
    <property type="entry name" value="Tail_dom"/>
</dbReference>